<accession>A0A7R7DS32</accession>
<sequence length="142" mass="15335">MAIAIPETERCSFCGTLAGDFPYTILHRDDETAIMVTREQRGVGHLLVIPIVHRATVLDLAPDEAAAVMAGVQRAARALSAAYDPDGICVWQNNGVPARQMVPHVHFHVAGTLPGGGTEWGEVPRLSVPETDTIAEQLRPYL</sequence>
<dbReference type="Gene3D" id="3.30.428.10">
    <property type="entry name" value="HIT-like"/>
    <property type="match status" value="1"/>
</dbReference>
<dbReference type="GO" id="GO:0003824">
    <property type="term" value="F:catalytic activity"/>
    <property type="evidence" value="ECO:0007669"/>
    <property type="project" value="InterPro"/>
</dbReference>
<gene>
    <name evidence="5" type="ORF">Athai_42090</name>
</gene>
<keyword evidence="6" id="KW-1185">Reference proteome</keyword>
<dbReference type="PANTHER" id="PTHR46648">
    <property type="entry name" value="HIT FAMILY PROTEIN 1"/>
    <property type="match status" value="1"/>
</dbReference>
<feature type="domain" description="HIT" evidence="4">
    <location>
        <begin position="12"/>
        <end position="120"/>
    </location>
</feature>
<evidence type="ECO:0000256" key="1">
    <source>
        <dbReference type="PIRSR" id="PIRSR601310-1"/>
    </source>
</evidence>
<dbReference type="Pfam" id="PF01230">
    <property type="entry name" value="HIT"/>
    <property type="match status" value="1"/>
</dbReference>
<dbReference type="InterPro" id="IPR036265">
    <property type="entry name" value="HIT-like_sf"/>
</dbReference>
<organism evidence="5 6">
    <name type="scientific">Actinocatenispora thailandica</name>
    <dbReference type="NCBI Taxonomy" id="227318"/>
    <lineage>
        <taxon>Bacteria</taxon>
        <taxon>Bacillati</taxon>
        <taxon>Actinomycetota</taxon>
        <taxon>Actinomycetes</taxon>
        <taxon>Micromonosporales</taxon>
        <taxon>Micromonosporaceae</taxon>
        <taxon>Actinocatenispora</taxon>
    </lineage>
</organism>
<dbReference type="SUPFAM" id="SSF54197">
    <property type="entry name" value="HIT-like"/>
    <property type="match status" value="1"/>
</dbReference>
<dbReference type="Proteomes" id="UP000611640">
    <property type="component" value="Chromosome"/>
</dbReference>
<evidence type="ECO:0000256" key="3">
    <source>
        <dbReference type="PROSITE-ProRule" id="PRU00464"/>
    </source>
</evidence>
<dbReference type="EMBL" id="AP023355">
    <property type="protein sequence ID" value="BCJ36706.1"/>
    <property type="molecule type" value="Genomic_DNA"/>
</dbReference>
<protein>
    <recommendedName>
        <fullName evidence="4">HIT domain-containing protein</fullName>
    </recommendedName>
</protein>
<reference evidence="5 6" key="1">
    <citation type="submission" date="2020-08" db="EMBL/GenBank/DDBJ databases">
        <title>Whole genome shotgun sequence of Actinocatenispora thailandica NBRC 105041.</title>
        <authorList>
            <person name="Komaki H."/>
            <person name="Tamura T."/>
        </authorList>
    </citation>
    <scope>NUCLEOTIDE SEQUENCE [LARGE SCALE GENOMIC DNA]</scope>
    <source>
        <strain evidence="5 6">NBRC 105041</strain>
    </source>
</reference>
<evidence type="ECO:0000313" key="5">
    <source>
        <dbReference type="EMBL" id="BCJ36706.1"/>
    </source>
</evidence>
<dbReference type="PROSITE" id="PS51084">
    <property type="entry name" value="HIT_2"/>
    <property type="match status" value="1"/>
</dbReference>
<feature type="short sequence motif" description="Histidine triad motif" evidence="2 3">
    <location>
        <begin position="104"/>
        <end position="108"/>
    </location>
</feature>
<evidence type="ECO:0000256" key="2">
    <source>
        <dbReference type="PIRSR" id="PIRSR601310-3"/>
    </source>
</evidence>
<dbReference type="InterPro" id="IPR001310">
    <property type="entry name" value="Histidine_triad_HIT"/>
</dbReference>
<dbReference type="PANTHER" id="PTHR46648:SF1">
    <property type="entry name" value="ADENOSINE 5'-MONOPHOSPHORAMIDASE HNT1"/>
    <property type="match status" value="1"/>
</dbReference>
<proteinExistence type="predicted"/>
<evidence type="ECO:0000259" key="4">
    <source>
        <dbReference type="PROSITE" id="PS51084"/>
    </source>
</evidence>
<dbReference type="AlphaFoldDB" id="A0A7R7DS32"/>
<dbReference type="InterPro" id="IPR011146">
    <property type="entry name" value="HIT-like"/>
</dbReference>
<name>A0A7R7DS32_9ACTN</name>
<dbReference type="RefSeq" id="WP_203963041.1">
    <property type="nucleotide sequence ID" value="NZ_AP023355.1"/>
</dbReference>
<dbReference type="KEGG" id="atl:Athai_42090"/>
<dbReference type="GO" id="GO:0009117">
    <property type="term" value="P:nucleotide metabolic process"/>
    <property type="evidence" value="ECO:0007669"/>
    <property type="project" value="TreeGrafter"/>
</dbReference>
<evidence type="ECO:0000313" key="6">
    <source>
        <dbReference type="Proteomes" id="UP000611640"/>
    </source>
</evidence>
<feature type="active site" description="Tele-AMP-histidine intermediate" evidence="1">
    <location>
        <position position="106"/>
    </location>
</feature>